<evidence type="ECO:0000259" key="1">
    <source>
        <dbReference type="PROSITE" id="PS50076"/>
    </source>
</evidence>
<dbReference type="InterPro" id="IPR036671">
    <property type="entry name" value="DPH_MB_sf"/>
</dbReference>
<reference evidence="3" key="3">
    <citation type="submission" date="2018-08" db="UniProtKB">
        <authorList>
            <consortium name="EnsemblPlants"/>
        </authorList>
    </citation>
    <scope>IDENTIFICATION</scope>
    <source>
        <strain evidence="3">cv. Bd21</strain>
    </source>
</reference>
<dbReference type="PRINTS" id="PR00625">
    <property type="entry name" value="JDOMAIN"/>
</dbReference>
<accession>A0A2K2D1X8</accession>
<organism evidence="2">
    <name type="scientific">Brachypodium distachyon</name>
    <name type="common">Purple false brome</name>
    <name type="synonym">Trachynia distachya</name>
    <dbReference type="NCBI Taxonomy" id="15368"/>
    <lineage>
        <taxon>Eukaryota</taxon>
        <taxon>Viridiplantae</taxon>
        <taxon>Streptophyta</taxon>
        <taxon>Embryophyta</taxon>
        <taxon>Tracheophyta</taxon>
        <taxon>Spermatophyta</taxon>
        <taxon>Magnoliopsida</taxon>
        <taxon>Liliopsida</taxon>
        <taxon>Poales</taxon>
        <taxon>Poaceae</taxon>
        <taxon>BOP clade</taxon>
        <taxon>Pooideae</taxon>
        <taxon>Stipodae</taxon>
        <taxon>Brachypodieae</taxon>
        <taxon>Brachypodium</taxon>
    </lineage>
</organism>
<protein>
    <recommendedName>
        <fullName evidence="1">J domain-containing protein</fullName>
    </recommendedName>
</protein>
<keyword evidence="4" id="KW-1185">Reference proteome</keyword>
<feature type="domain" description="J" evidence="1">
    <location>
        <begin position="12"/>
        <end position="83"/>
    </location>
</feature>
<dbReference type="FunFam" id="1.10.287.110:FF:000093">
    <property type="entry name" value="DNAJ heat shock N-terminal domain-containing protein-like"/>
    <property type="match status" value="1"/>
</dbReference>
<dbReference type="Proteomes" id="UP000008810">
    <property type="component" value="Chromosome 3"/>
</dbReference>
<dbReference type="InterPro" id="IPR053232">
    <property type="entry name" value="DnaJ_C/III_chloroplastic"/>
</dbReference>
<dbReference type="PANTHER" id="PTHR45090:SF4">
    <property type="entry name" value="J DOMAIN-CONTAINING PROTEIN"/>
    <property type="match status" value="1"/>
</dbReference>
<dbReference type="AlphaFoldDB" id="A0A2K2D1X8"/>
<dbReference type="OrthoDB" id="66964at2759"/>
<dbReference type="Pfam" id="PF00226">
    <property type="entry name" value="DnaJ"/>
    <property type="match status" value="1"/>
</dbReference>
<dbReference type="ExpressionAtlas" id="A0A2K2D1X8">
    <property type="expression patterns" value="baseline"/>
</dbReference>
<evidence type="ECO:0000313" key="3">
    <source>
        <dbReference type="EnsemblPlants" id="PNT68271"/>
    </source>
</evidence>
<dbReference type="Gene3D" id="1.10.287.110">
    <property type="entry name" value="DnaJ domain"/>
    <property type="match status" value="1"/>
</dbReference>
<dbReference type="PANTHER" id="PTHR45090">
    <property type="entry name" value="CHAPERONE PROTEIN DNAJ 20 CHLOROPLASTIC"/>
    <property type="match status" value="1"/>
</dbReference>
<evidence type="ECO:0000313" key="2">
    <source>
        <dbReference type="EMBL" id="PNT68271.1"/>
    </source>
</evidence>
<name>A0A2K2D1X8_BRADI</name>
<dbReference type="EMBL" id="CM000882">
    <property type="protein sequence ID" value="PNT68271.1"/>
    <property type="molecule type" value="Genomic_DNA"/>
</dbReference>
<sequence>MLPVSSISAQKTYYEVLSVNEGATYDEIRAGYRFAILNVHPDKSQANPDSLVPSGKQGEFLSAQKAWEVLRDPNSRAVYDKQLQTSRCGDYFSISSCDLGEMGIVIGEDGKIDFQSLDCTSASVVLECASCSLKTRLVINKSS</sequence>
<dbReference type="EnsemblPlants" id="PNT68271">
    <property type="protein sequence ID" value="PNT68271"/>
    <property type="gene ID" value="BRADI_3g38110v3"/>
</dbReference>
<dbReference type="GO" id="GO:0005783">
    <property type="term" value="C:endoplasmic reticulum"/>
    <property type="evidence" value="ECO:0007669"/>
    <property type="project" value="UniProtKB-ARBA"/>
</dbReference>
<evidence type="ECO:0000313" key="4">
    <source>
        <dbReference type="Proteomes" id="UP000008810"/>
    </source>
</evidence>
<dbReference type="SMART" id="SM00271">
    <property type="entry name" value="DnaJ"/>
    <property type="match status" value="1"/>
</dbReference>
<gene>
    <name evidence="3" type="primary">LOC100834032</name>
    <name evidence="2" type="ORF">BRADI_3g38110v3</name>
</gene>
<dbReference type="InterPro" id="IPR036869">
    <property type="entry name" value="J_dom_sf"/>
</dbReference>
<reference evidence="2 3" key="1">
    <citation type="journal article" date="2010" name="Nature">
        <title>Genome sequencing and analysis of the model grass Brachypodium distachyon.</title>
        <authorList>
            <consortium name="International Brachypodium Initiative"/>
        </authorList>
    </citation>
    <scope>NUCLEOTIDE SEQUENCE [LARGE SCALE GENOMIC DNA]</scope>
    <source>
        <strain evidence="2">Bd21</strain>
        <strain evidence="3">cv. Bd21</strain>
    </source>
</reference>
<proteinExistence type="predicted"/>
<dbReference type="Gene3D" id="3.10.660.10">
    <property type="entry name" value="DPH Zinc finger"/>
    <property type="match status" value="1"/>
</dbReference>
<dbReference type="SUPFAM" id="SSF46565">
    <property type="entry name" value="Chaperone J-domain"/>
    <property type="match status" value="1"/>
</dbReference>
<dbReference type="CDD" id="cd06257">
    <property type="entry name" value="DnaJ"/>
    <property type="match status" value="1"/>
</dbReference>
<dbReference type="Gramene" id="PNT68271">
    <property type="protein sequence ID" value="PNT68271"/>
    <property type="gene ID" value="BRADI_3g38110v3"/>
</dbReference>
<reference evidence="2" key="2">
    <citation type="submission" date="2017-06" db="EMBL/GenBank/DDBJ databases">
        <title>WGS assembly of Brachypodium distachyon.</title>
        <authorList>
            <consortium name="The International Brachypodium Initiative"/>
            <person name="Lucas S."/>
            <person name="Harmon-Smith M."/>
            <person name="Lail K."/>
            <person name="Tice H."/>
            <person name="Grimwood J."/>
            <person name="Bruce D."/>
            <person name="Barry K."/>
            <person name="Shu S."/>
            <person name="Lindquist E."/>
            <person name="Wang M."/>
            <person name="Pitluck S."/>
            <person name="Vogel J.P."/>
            <person name="Garvin D.F."/>
            <person name="Mockler T.C."/>
            <person name="Schmutz J."/>
            <person name="Rokhsar D."/>
            <person name="Bevan M.W."/>
        </authorList>
    </citation>
    <scope>NUCLEOTIDE SEQUENCE</scope>
    <source>
        <strain evidence="2">Bd21</strain>
    </source>
</reference>
<dbReference type="InterPro" id="IPR001623">
    <property type="entry name" value="DnaJ_domain"/>
</dbReference>
<dbReference type="PROSITE" id="PS50076">
    <property type="entry name" value="DNAJ_2"/>
    <property type="match status" value="1"/>
</dbReference>